<dbReference type="HOGENOM" id="CLU_047281_1_0_1"/>
<gene>
    <name evidence="1" type="ORF">JAAARDRAFT_140095</name>
</gene>
<dbReference type="InParanoid" id="A0A067P990"/>
<accession>A0A067P990</accession>
<name>A0A067P990_9AGAM</name>
<dbReference type="InterPro" id="IPR043502">
    <property type="entry name" value="DNA/RNA_pol_sf"/>
</dbReference>
<dbReference type="Proteomes" id="UP000027265">
    <property type="component" value="Unassembled WGS sequence"/>
</dbReference>
<proteinExistence type="predicted"/>
<dbReference type="InterPro" id="IPR021109">
    <property type="entry name" value="Peptidase_aspartic_dom_sf"/>
</dbReference>
<evidence type="ECO:0000313" key="1">
    <source>
        <dbReference type="EMBL" id="KDQ51453.1"/>
    </source>
</evidence>
<dbReference type="SUPFAM" id="SSF50630">
    <property type="entry name" value="Acid proteases"/>
    <property type="match status" value="1"/>
</dbReference>
<dbReference type="CDD" id="cd00303">
    <property type="entry name" value="retropepsin_like"/>
    <property type="match status" value="1"/>
</dbReference>
<organism evidence="1 2">
    <name type="scientific">Jaapia argillacea MUCL 33604</name>
    <dbReference type="NCBI Taxonomy" id="933084"/>
    <lineage>
        <taxon>Eukaryota</taxon>
        <taxon>Fungi</taxon>
        <taxon>Dikarya</taxon>
        <taxon>Basidiomycota</taxon>
        <taxon>Agaricomycotina</taxon>
        <taxon>Agaricomycetes</taxon>
        <taxon>Agaricomycetidae</taxon>
        <taxon>Jaapiales</taxon>
        <taxon>Jaapiaceae</taxon>
        <taxon>Jaapia</taxon>
    </lineage>
</organism>
<protein>
    <submittedName>
        <fullName evidence="1">Uncharacterized protein</fullName>
    </submittedName>
</protein>
<dbReference type="EMBL" id="KL197748">
    <property type="protein sequence ID" value="KDQ51453.1"/>
    <property type="molecule type" value="Genomic_DNA"/>
</dbReference>
<dbReference type="Gene3D" id="2.40.70.10">
    <property type="entry name" value="Acid Proteases"/>
    <property type="match status" value="1"/>
</dbReference>
<dbReference type="SUPFAM" id="SSF56672">
    <property type="entry name" value="DNA/RNA polymerases"/>
    <property type="match status" value="1"/>
</dbReference>
<sequence>MCCYVNIGGTSAFALLDSGSTMDSLSPSFVTLAGIPVSELETPIPLQLGCVGSRSTIQFGTTTDITFGHNTIKHYFNIVNIDRYDAVLSTAFMCRMGVLLDFKHGVLKLGSTPVSLFKGGEGPQSNCHGRQFDTNDLKIDLDLRQKLRDKWMAQCTDLLGTIPLELPLLREINHKIPLVDENKRYSYHLPWCAEALKPQLRAKINRYLQVGWWEEATVPQAAPMLTLLKPKSTDIRTVVDCWK</sequence>
<reference evidence="2" key="1">
    <citation type="journal article" date="2014" name="Proc. Natl. Acad. Sci. U.S.A.">
        <title>Extensive sampling of basidiomycete genomes demonstrates inadequacy of the white-rot/brown-rot paradigm for wood decay fungi.</title>
        <authorList>
            <person name="Riley R."/>
            <person name="Salamov A.A."/>
            <person name="Brown D.W."/>
            <person name="Nagy L.G."/>
            <person name="Floudas D."/>
            <person name="Held B.W."/>
            <person name="Levasseur A."/>
            <person name="Lombard V."/>
            <person name="Morin E."/>
            <person name="Otillar R."/>
            <person name="Lindquist E.A."/>
            <person name="Sun H."/>
            <person name="LaButti K.M."/>
            <person name="Schmutz J."/>
            <person name="Jabbour D."/>
            <person name="Luo H."/>
            <person name="Baker S.E."/>
            <person name="Pisabarro A.G."/>
            <person name="Walton J.D."/>
            <person name="Blanchette R.A."/>
            <person name="Henrissat B."/>
            <person name="Martin F."/>
            <person name="Cullen D."/>
            <person name="Hibbett D.S."/>
            <person name="Grigoriev I.V."/>
        </authorList>
    </citation>
    <scope>NUCLEOTIDE SEQUENCE [LARGE SCALE GENOMIC DNA]</scope>
    <source>
        <strain evidence="2">MUCL 33604</strain>
    </source>
</reference>
<dbReference type="STRING" id="933084.A0A067P990"/>
<dbReference type="OrthoDB" id="3206744at2759"/>
<keyword evidence="2" id="KW-1185">Reference proteome</keyword>
<dbReference type="AlphaFoldDB" id="A0A067P990"/>
<evidence type="ECO:0000313" key="2">
    <source>
        <dbReference type="Proteomes" id="UP000027265"/>
    </source>
</evidence>